<dbReference type="GO" id="GO:0006432">
    <property type="term" value="P:phenylalanyl-tRNA aminoacylation"/>
    <property type="evidence" value="ECO:0007669"/>
    <property type="project" value="InterPro"/>
</dbReference>
<dbReference type="Gene3D" id="3.30.930.10">
    <property type="entry name" value="Bira Bifunctional Protein, Domain 2"/>
    <property type="match status" value="1"/>
</dbReference>
<name>A0A5S9MIH5_BACIA</name>
<sequence length="117" mass="13076">MQETLKQLETEAIAKVEAASSLKEVNDIRVQYLGKKGPITEVLRGMGKLSAEERPKMGALANEVREQIAGAIAEKKMNSWKKKKKKKKLASQTIDYFTGKSNQNGSKTSINDSCRRY</sequence>
<protein>
    <recommendedName>
        <fullName evidence="3">Phenylalanine-tRNA ligase class II N-terminal domain-containing protein</fullName>
    </recommendedName>
</protein>
<gene>
    <name evidence="4" type="ORF">BsIDN1_50340</name>
</gene>
<dbReference type="GO" id="GO:0005524">
    <property type="term" value="F:ATP binding"/>
    <property type="evidence" value="ECO:0007669"/>
    <property type="project" value="InterPro"/>
</dbReference>
<dbReference type="Pfam" id="PF02912">
    <property type="entry name" value="Phe_tRNA-synt_N"/>
    <property type="match status" value="1"/>
</dbReference>
<dbReference type="InterPro" id="IPR004188">
    <property type="entry name" value="Phe-tRNA_ligase_II_N"/>
</dbReference>
<dbReference type="EMBL" id="AP021906">
    <property type="protein sequence ID" value="BBP91416.1"/>
    <property type="molecule type" value="Genomic_DNA"/>
</dbReference>
<evidence type="ECO:0000256" key="1">
    <source>
        <dbReference type="ARBA" id="ARBA00022490"/>
    </source>
</evidence>
<dbReference type="GO" id="GO:0140096">
    <property type="term" value="F:catalytic activity, acting on a protein"/>
    <property type="evidence" value="ECO:0007669"/>
    <property type="project" value="UniProtKB-ARBA"/>
</dbReference>
<evidence type="ECO:0000313" key="5">
    <source>
        <dbReference type="Proteomes" id="UP000464658"/>
    </source>
</evidence>
<evidence type="ECO:0000259" key="3">
    <source>
        <dbReference type="Pfam" id="PF02912"/>
    </source>
</evidence>
<dbReference type="SUPFAM" id="SSF46589">
    <property type="entry name" value="tRNA-binding arm"/>
    <property type="match status" value="1"/>
</dbReference>
<feature type="domain" description="Phenylalanine-tRNA ligase class II N-terminal" evidence="3">
    <location>
        <begin position="20"/>
        <end position="86"/>
    </location>
</feature>
<reference evidence="4 5" key="1">
    <citation type="submission" date="2019-12" db="EMBL/GenBank/DDBJ databases">
        <title>Full genome sequence of a Bacillus safensis strain isolated from commercially available natto in Indonesia.</title>
        <authorList>
            <person name="Yoshida M."/>
            <person name="Uomi M."/>
            <person name="Waturangi D."/>
            <person name="Ekaputri J.J."/>
            <person name="Setiamarga D.H.E."/>
        </authorList>
    </citation>
    <scope>NUCLEOTIDE SEQUENCE [LARGE SCALE GENOMIC DNA]</scope>
    <source>
        <strain evidence="4 5">IDN1</strain>
    </source>
</reference>
<proteinExistence type="predicted"/>
<feature type="region of interest" description="Disordered" evidence="2">
    <location>
        <begin position="94"/>
        <end position="117"/>
    </location>
</feature>
<dbReference type="GO" id="GO:0016740">
    <property type="term" value="F:transferase activity"/>
    <property type="evidence" value="ECO:0007669"/>
    <property type="project" value="UniProtKB-ARBA"/>
</dbReference>
<organism evidence="4 5">
    <name type="scientific">Bacillus safensis</name>
    <dbReference type="NCBI Taxonomy" id="561879"/>
    <lineage>
        <taxon>Bacteria</taxon>
        <taxon>Bacillati</taxon>
        <taxon>Bacillota</taxon>
        <taxon>Bacilli</taxon>
        <taxon>Bacillales</taxon>
        <taxon>Bacillaceae</taxon>
        <taxon>Bacillus</taxon>
    </lineage>
</organism>
<evidence type="ECO:0000313" key="4">
    <source>
        <dbReference type="EMBL" id="BBP91416.1"/>
    </source>
</evidence>
<dbReference type="InterPro" id="IPR010978">
    <property type="entry name" value="tRNA-bd_arm"/>
</dbReference>
<dbReference type="GO" id="GO:0005737">
    <property type="term" value="C:cytoplasm"/>
    <property type="evidence" value="ECO:0007669"/>
    <property type="project" value="InterPro"/>
</dbReference>
<dbReference type="AlphaFoldDB" id="A0A5S9MIH5"/>
<dbReference type="InterPro" id="IPR045864">
    <property type="entry name" value="aa-tRNA-synth_II/BPL/LPL"/>
</dbReference>
<keyword evidence="1" id="KW-0963">Cytoplasm</keyword>
<evidence type="ECO:0000256" key="2">
    <source>
        <dbReference type="SAM" id="MobiDB-lite"/>
    </source>
</evidence>
<dbReference type="Proteomes" id="UP000464658">
    <property type="component" value="Chromosome"/>
</dbReference>
<accession>A0A5S9MIH5</accession>
<dbReference type="GO" id="GO:0004826">
    <property type="term" value="F:phenylalanine-tRNA ligase activity"/>
    <property type="evidence" value="ECO:0007669"/>
    <property type="project" value="InterPro"/>
</dbReference>